<dbReference type="PROSITE" id="PS51470">
    <property type="entry name" value="FG_GAP"/>
    <property type="match status" value="1"/>
</dbReference>
<evidence type="ECO:0000256" key="5">
    <source>
        <dbReference type="PROSITE-ProRule" id="PRU00803"/>
    </source>
</evidence>
<organism evidence="6 7">
    <name type="scientific">Nematostella vectensis</name>
    <name type="common">Starlet sea anemone</name>
    <dbReference type="NCBI Taxonomy" id="45351"/>
    <lineage>
        <taxon>Eukaryota</taxon>
        <taxon>Metazoa</taxon>
        <taxon>Cnidaria</taxon>
        <taxon>Anthozoa</taxon>
        <taxon>Hexacorallia</taxon>
        <taxon>Actiniaria</taxon>
        <taxon>Edwardsiidae</taxon>
        <taxon>Nematostella</taxon>
    </lineage>
</organism>
<feature type="non-terminal residue" evidence="6">
    <location>
        <position position="1"/>
    </location>
</feature>
<feature type="repeat" description="FG-GAP" evidence="5">
    <location>
        <begin position="53"/>
        <end position="114"/>
    </location>
</feature>
<dbReference type="SUPFAM" id="SSF69318">
    <property type="entry name" value="Integrin alpha N-terminal domain"/>
    <property type="match status" value="1"/>
</dbReference>
<evidence type="ECO:0000256" key="2">
    <source>
        <dbReference type="ARBA" id="ARBA00022737"/>
    </source>
</evidence>
<name>A7TB42_NEMVE</name>
<dbReference type="EMBL" id="DS474765">
    <property type="protein sequence ID" value="EDO26775.1"/>
    <property type="molecule type" value="Genomic_DNA"/>
</dbReference>
<dbReference type="STRING" id="45351.A7TB42"/>
<dbReference type="InterPro" id="IPR013517">
    <property type="entry name" value="FG-GAP"/>
</dbReference>
<keyword evidence="1" id="KW-0732">Signal</keyword>
<keyword evidence="3" id="KW-0378">Hydrolase</keyword>
<evidence type="ECO:0000256" key="1">
    <source>
        <dbReference type="ARBA" id="ARBA00022729"/>
    </source>
</evidence>
<evidence type="ECO:0000256" key="3">
    <source>
        <dbReference type="ARBA" id="ARBA00022801"/>
    </source>
</evidence>
<dbReference type="GO" id="GO:0005615">
    <property type="term" value="C:extracellular space"/>
    <property type="evidence" value="ECO:0000318"/>
    <property type="project" value="GO_Central"/>
</dbReference>
<dbReference type="InParanoid" id="A7TB42"/>
<dbReference type="InterPro" id="IPR013519">
    <property type="entry name" value="Int_alpha_beta-p"/>
</dbReference>
<keyword evidence="2" id="KW-0677">Repeat</keyword>
<keyword evidence="7" id="KW-1185">Reference proteome</keyword>
<reference evidence="6 7" key="1">
    <citation type="journal article" date="2007" name="Science">
        <title>Sea anemone genome reveals ancestral eumetazoan gene repertoire and genomic organization.</title>
        <authorList>
            <person name="Putnam N.H."/>
            <person name="Srivastava M."/>
            <person name="Hellsten U."/>
            <person name="Dirks B."/>
            <person name="Chapman J."/>
            <person name="Salamov A."/>
            <person name="Terry A."/>
            <person name="Shapiro H."/>
            <person name="Lindquist E."/>
            <person name="Kapitonov V.V."/>
            <person name="Jurka J."/>
            <person name="Genikhovich G."/>
            <person name="Grigoriev I.V."/>
            <person name="Lucas S.M."/>
            <person name="Steele R.E."/>
            <person name="Finnerty J.R."/>
            <person name="Technau U."/>
            <person name="Martindale M.Q."/>
            <person name="Rokhsar D.S."/>
        </authorList>
    </citation>
    <scope>NUCLEOTIDE SEQUENCE [LARGE SCALE GENOMIC DNA]</scope>
    <source>
        <strain evidence="7">CH2 X CH6</strain>
    </source>
</reference>
<dbReference type="Proteomes" id="UP000001593">
    <property type="component" value="Unassembled WGS sequence"/>
</dbReference>
<keyword evidence="4" id="KW-0325">Glycoprotein</keyword>
<dbReference type="InterPro" id="IPR028994">
    <property type="entry name" value="Integrin_alpha_N"/>
</dbReference>
<dbReference type="Gene3D" id="2.130.10.130">
    <property type="entry name" value="Integrin alpha, N-terminal"/>
    <property type="match status" value="2"/>
</dbReference>
<dbReference type="Pfam" id="PF01839">
    <property type="entry name" value="FG-GAP"/>
    <property type="match status" value="2"/>
</dbReference>
<dbReference type="GO" id="GO:0031012">
    <property type="term" value="C:extracellular matrix"/>
    <property type="evidence" value="ECO:0000318"/>
    <property type="project" value="GO_Central"/>
</dbReference>
<sequence length="396" mass="42182">SISSGNFSGVNTSLVISAPEYGTPGRSQYGKVYLIHSDKGGSFPFHDMDLDECADMSLDGIVPNGRFGYDLAVSDLNKDGIDDLAVSAPSEGADNLQYTGAVYVYYGVLGKGIPIKPDLTIIGKGQYYNLGTKLLGADIDSDGYRDLIIGSPYAPAGGPQRGSVTVFLAKTARKQGEPGASPTFSVSITGNETFMKLGMSLSVGSPYLDDAPYLAVSAATKAVTVHLPANIESTFEQSGVVYLLNMSGILQRKQNVSLTNMTVAALFEGDRRFARTGWVVDWADVNMDGIQDLLFSAPFRTNDITEELVGSEEGELYVYYGGKVFPRGQGTRGCTDIDPCPGEKASIAISSGGLVSRENLLVEVIEVSFEITYFPFPLPRSTPVLALLSSLCLATT</sequence>
<protein>
    <submittedName>
        <fullName evidence="6">Uncharacterized protein</fullName>
    </submittedName>
</protein>
<dbReference type="eggNOG" id="KOG3637">
    <property type="taxonomic scope" value="Eukaryota"/>
</dbReference>
<dbReference type="AlphaFoldDB" id="A7TB42"/>
<evidence type="ECO:0000313" key="7">
    <source>
        <dbReference type="Proteomes" id="UP000001593"/>
    </source>
</evidence>
<dbReference type="GO" id="GO:0004621">
    <property type="term" value="F:glycosylphosphatidylinositol phospholipase D activity"/>
    <property type="evidence" value="ECO:0000318"/>
    <property type="project" value="GO_Central"/>
</dbReference>
<dbReference type="SMART" id="SM00191">
    <property type="entry name" value="Int_alpha"/>
    <property type="match status" value="4"/>
</dbReference>
<accession>A7TB42</accession>
<dbReference type="PhylomeDB" id="A7TB42"/>
<evidence type="ECO:0000313" key="6">
    <source>
        <dbReference type="EMBL" id="EDO26775.1"/>
    </source>
</evidence>
<dbReference type="HOGENOM" id="CLU_697530_0_0_1"/>
<dbReference type="PANTHER" id="PTHR23221:SF7">
    <property type="entry name" value="PHOSPHATIDYLINOSITOL-GLYCAN-SPECIFIC PHOSPHOLIPASE D"/>
    <property type="match status" value="1"/>
</dbReference>
<gene>
    <name evidence="6" type="ORF">NEMVEDRAFT_v1g224736</name>
</gene>
<dbReference type="PANTHER" id="PTHR23221">
    <property type="entry name" value="GLYCOSYLPHOSPHATIDYLINOSITOL PHOSPHOLIPASE D"/>
    <property type="match status" value="1"/>
</dbReference>
<proteinExistence type="predicted"/>
<evidence type="ECO:0000256" key="4">
    <source>
        <dbReference type="ARBA" id="ARBA00023180"/>
    </source>
</evidence>